<gene>
    <name evidence="2" type="ORF">lpari_02937</name>
</gene>
<comment type="caution">
    <text evidence="2">The sequence shown here is derived from an EMBL/GenBank/DDBJ whole genome shotgun (WGS) entry which is preliminary data.</text>
</comment>
<sequence>MIRLIKKYKNRRLYDTETSQYITLEELQRYVVEGVQFKVEDSLTEKDLTNAILLQIIVEMEAGSTQFLSSDILRQIISLANHPMHASLKQMMEQMFQVMEKPLQNNPYRQATETWNQQMQKMMQQWQSLFKG</sequence>
<dbReference type="Proteomes" id="UP000095229">
    <property type="component" value="Unassembled WGS sequence"/>
</dbReference>
<dbReference type="Pfam" id="PF07879">
    <property type="entry name" value="PHB_acc_N"/>
    <property type="match status" value="1"/>
</dbReference>
<dbReference type="RefSeq" id="WP_058516270.1">
    <property type="nucleotide sequence ID" value="NZ_CAAAIE010000004.1"/>
</dbReference>
<evidence type="ECO:0000313" key="3">
    <source>
        <dbReference type="Proteomes" id="UP000095229"/>
    </source>
</evidence>
<feature type="domain" description="PHA accumulation regulator DNA-binding N-terminal" evidence="1">
    <location>
        <begin position="4"/>
        <end position="62"/>
    </location>
</feature>
<dbReference type="OrthoDB" id="9795345at2"/>
<dbReference type="EMBL" id="LSOG01000078">
    <property type="protein sequence ID" value="OEH46055.1"/>
    <property type="molecule type" value="Genomic_DNA"/>
</dbReference>
<organism evidence="2 3">
    <name type="scientific">Legionella parisiensis</name>
    <dbReference type="NCBI Taxonomy" id="45071"/>
    <lineage>
        <taxon>Bacteria</taxon>
        <taxon>Pseudomonadati</taxon>
        <taxon>Pseudomonadota</taxon>
        <taxon>Gammaproteobacteria</taxon>
        <taxon>Legionellales</taxon>
        <taxon>Legionellaceae</taxon>
        <taxon>Legionella</taxon>
    </lineage>
</organism>
<proteinExistence type="predicted"/>
<keyword evidence="3" id="KW-1185">Reference proteome</keyword>
<name>A0A1E5JNE0_9GAMM</name>
<protein>
    <recommendedName>
        <fullName evidence="1">PHA accumulation regulator DNA-binding N-terminal domain-containing protein</fullName>
    </recommendedName>
</protein>
<dbReference type="PATRIC" id="fig|45071.6.peg.359"/>
<dbReference type="InterPro" id="IPR012909">
    <property type="entry name" value="PHA_DNA-bd_N"/>
</dbReference>
<dbReference type="STRING" id="45071.Lpar_0334"/>
<dbReference type="AlphaFoldDB" id="A0A1E5JNE0"/>
<evidence type="ECO:0000259" key="1">
    <source>
        <dbReference type="Pfam" id="PF07879"/>
    </source>
</evidence>
<accession>A0A1E5JNE0</accession>
<reference evidence="2 3" key="1">
    <citation type="submission" date="2016-02" db="EMBL/GenBank/DDBJ databases">
        <title>Secondary metabolites in Legionella.</title>
        <authorList>
            <person name="Tobias N.J."/>
            <person name="Bode H.B."/>
        </authorList>
    </citation>
    <scope>NUCLEOTIDE SEQUENCE [LARGE SCALE GENOMIC DNA]</scope>
    <source>
        <strain evidence="2 3">DSM 19216</strain>
    </source>
</reference>
<evidence type="ECO:0000313" key="2">
    <source>
        <dbReference type="EMBL" id="OEH46055.1"/>
    </source>
</evidence>